<feature type="compositionally biased region" description="Low complexity" evidence="1">
    <location>
        <begin position="86"/>
        <end position="99"/>
    </location>
</feature>
<reference evidence="3 4" key="1">
    <citation type="submission" date="2016-07" db="EMBL/GenBank/DDBJ databases">
        <title>Pervasive Adenine N6-methylation of Active Genes in Fungi.</title>
        <authorList>
            <consortium name="DOE Joint Genome Institute"/>
            <person name="Mondo S.J."/>
            <person name="Dannebaum R.O."/>
            <person name="Kuo R.C."/>
            <person name="Labutti K."/>
            <person name="Haridas S."/>
            <person name="Kuo A."/>
            <person name="Salamov A."/>
            <person name="Ahrendt S.R."/>
            <person name="Lipzen A."/>
            <person name="Sullivan W."/>
            <person name="Andreopoulos W.B."/>
            <person name="Clum A."/>
            <person name="Lindquist E."/>
            <person name="Daum C."/>
            <person name="Ramamoorthy G.K."/>
            <person name="Gryganskyi A."/>
            <person name="Culley D."/>
            <person name="Magnuson J.K."/>
            <person name="James T.Y."/>
            <person name="O'Malley M.A."/>
            <person name="Stajich J.E."/>
            <person name="Spatafora J.W."/>
            <person name="Visel A."/>
            <person name="Grigoriev I.V."/>
        </authorList>
    </citation>
    <scope>NUCLEOTIDE SEQUENCE [LARGE SCALE GENOMIC DNA]</scope>
    <source>
        <strain evidence="3 4">CBS 931.73</strain>
    </source>
</reference>
<keyword evidence="4" id="KW-1185">Reference proteome</keyword>
<keyword evidence="2" id="KW-0732">Signal</keyword>
<protein>
    <recommendedName>
        <fullName evidence="5">Rhodopsin</fullName>
    </recommendedName>
</protein>
<evidence type="ECO:0000256" key="2">
    <source>
        <dbReference type="SAM" id="SignalP"/>
    </source>
</evidence>
<organism evidence="3 4">
    <name type="scientific">Basidiobolus meristosporus CBS 931.73</name>
    <dbReference type="NCBI Taxonomy" id="1314790"/>
    <lineage>
        <taxon>Eukaryota</taxon>
        <taxon>Fungi</taxon>
        <taxon>Fungi incertae sedis</taxon>
        <taxon>Zoopagomycota</taxon>
        <taxon>Entomophthoromycotina</taxon>
        <taxon>Basidiobolomycetes</taxon>
        <taxon>Basidiobolales</taxon>
        <taxon>Basidiobolaceae</taxon>
        <taxon>Basidiobolus</taxon>
    </lineage>
</organism>
<comment type="caution">
    <text evidence="3">The sequence shown here is derived from an EMBL/GenBank/DDBJ whole genome shotgun (WGS) entry which is preliminary data.</text>
</comment>
<feature type="chain" id="PRO_5012463321" description="Rhodopsin" evidence="2">
    <location>
        <begin position="22"/>
        <end position="234"/>
    </location>
</feature>
<dbReference type="AlphaFoldDB" id="A0A1Y1Y8G3"/>
<gene>
    <name evidence="3" type="ORF">K493DRAFT_373886</name>
</gene>
<proteinExistence type="predicted"/>
<evidence type="ECO:0000313" key="3">
    <source>
        <dbReference type="EMBL" id="ORX94310.1"/>
    </source>
</evidence>
<dbReference type="EMBL" id="MCFE01000208">
    <property type="protein sequence ID" value="ORX94310.1"/>
    <property type="molecule type" value="Genomic_DNA"/>
</dbReference>
<feature type="signal peptide" evidence="2">
    <location>
        <begin position="1"/>
        <end position="21"/>
    </location>
</feature>
<feature type="compositionally biased region" description="Gly residues" evidence="1">
    <location>
        <begin position="119"/>
        <end position="145"/>
    </location>
</feature>
<name>A0A1Y1Y8G3_9FUNG</name>
<sequence length="234" mass="24853">MFLEKISFLIGLIVLLGMSDADGPYGIPRYGLGGETFQMNGQPGYLGPVNKPGYAKGNGFNPYNVPLVGGYPAPNGYPGPNGGYPGPNRGYPGPNRGYPGPNGGYPGPGRGYPGPPGPNGGYPGPNGGYPGPNGGYPGPNGGYPGGGYFIPPQKPQPFPAGYGGPSEEEEYKFMNWRNNPIIYIPQNHTYINDYTYQLPSSYDPPKEDKPRPGFFRRLGGYGYSILKKGLSFLG</sequence>
<dbReference type="InParanoid" id="A0A1Y1Y8G3"/>
<evidence type="ECO:0008006" key="5">
    <source>
        <dbReference type="Google" id="ProtNLM"/>
    </source>
</evidence>
<evidence type="ECO:0000256" key="1">
    <source>
        <dbReference type="SAM" id="MobiDB-lite"/>
    </source>
</evidence>
<accession>A0A1Y1Y8G3</accession>
<evidence type="ECO:0000313" key="4">
    <source>
        <dbReference type="Proteomes" id="UP000193498"/>
    </source>
</evidence>
<feature type="compositionally biased region" description="Gly residues" evidence="1">
    <location>
        <begin position="100"/>
        <end position="112"/>
    </location>
</feature>
<feature type="region of interest" description="Disordered" evidence="1">
    <location>
        <begin position="80"/>
        <end position="145"/>
    </location>
</feature>
<dbReference type="Proteomes" id="UP000193498">
    <property type="component" value="Unassembled WGS sequence"/>
</dbReference>